<evidence type="ECO:0000256" key="3">
    <source>
        <dbReference type="ARBA" id="ARBA00022603"/>
    </source>
</evidence>
<comment type="catalytic activity">
    <reaction evidence="6">
        <text>cytidine(1402) in 16S rRNA + S-adenosyl-L-methionine = N(4)-methylcytidine(1402) in 16S rRNA + S-adenosyl-L-homocysteine + H(+)</text>
        <dbReference type="Rhea" id="RHEA:42928"/>
        <dbReference type="Rhea" id="RHEA-COMP:10286"/>
        <dbReference type="Rhea" id="RHEA-COMP:10287"/>
        <dbReference type="ChEBI" id="CHEBI:15378"/>
        <dbReference type="ChEBI" id="CHEBI:57856"/>
        <dbReference type="ChEBI" id="CHEBI:59789"/>
        <dbReference type="ChEBI" id="CHEBI:74506"/>
        <dbReference type="ChEBI" id="CHEBI:82748"/>
        <dbReference type="EC" id="2.1.1.199"/>
    </reaction>
</comment>
<keyword evidence="3 6" id="KW-0489">Methyltransferase</keyword>
<keyword evidence="2 6" id="KW-0698">rRNA processing</keyword>
<dbReference type="Proteomes" id="UP000176974">
    <property type="component" value="Unassembled WGS sequence"/>
</dbReference>
<dbReference type="Pfam" id="PF01795">
    <property type="entry name" value="Methyltransf_5"/>
    <property type="match status" value="1"/>
</dbReference>
<evidence type="ECO:0000256" key="2">
    <source>
        <dbReference type="ARBA" id="ARBA00022552"/>
    </source>
</evidence>
<dbReference type="HAMAP" id="MF_01007">
    <property type="entry name" value="16SrRNA_methyltr_H"/>
    <property type="match status" value="1"/>
</dbReference>
<feature type="binding site" evidence="6">
    <location>
        <position position="93"/>
    </location>
    <ligand>
        <name>S-adenosyl-L-methionine</name>
        <dbReference type="ChEBI" id="CHEBI:59789"/>
    </ligand>
</feature>
<dbReference type="SUPFAM" id="SSF81799">
    <property type="entry name" value="Putative methyltransferase TM0872, insert domain"/>
    <property type="match status" value="1"/>
</dbReference>
<keyword evidence="5 6" id="KW-0949">S-adenosyl-L-methionine</keyword>
<dbReference type="GO" id="GO:0070475">
    <property type="term" value="P:rRNA base methylation"/>
    <property type="evidence" value="ECO:0007669"/>
    <property type="project" value="UniProtKB-UniRule"/>
</dbReference>
<gene>
    <name evidence="6" type="primary">rsmH</name>
    <name evidence="7" type="ORF">A2815_01450</name>
</gene>
<name>A0A1G2FD85_9BACT</name>
<dbReference type="EMBL" id="MHMY01000007">
    <property type="protein sequence ID" value="OGZ35777.1"/>
    <property type="molecule type" value="Genomic_DNA"/>
</dbReference>
<dbReference type="PANTHER" id="PTHR11265:SF0">
    <property type="entry name" value="12S RRNA N4-METHYLCYTIDINE METHYLTRANSFERASE"/>
    <property type="match status" value="1"/>
</dbReference>
<reference evidence="7 8" key="1">
    <citation type="journal article" date="2016" name="Nat. Commun.">
        <title>Thousands of microbial genomes shed light on interconnected biogeochemical processes in an aquifer system.</title>
        <authorList>
            <person name="Anantharaman K."/>
            <person name="Brown C.T."/>
            <person name="Hug L.A."/>
            <person name="Sharon I."/>
            <person name="Castelle C.J."/>
            <person name="Probst A.J."/>
            <person name="Thomas B.C."/>
            <person name="Singh A."/>
            <person name="Wilkins M.J."/>
            <person name="Karaoz U."/>
            <person name="Brodie E.L."/>
            <person name="Williams K.H."/>
            <person name="Hubbard S.S."/>
            <person name="Banfield J.F."/>
        </authorList>
    </citation>
    <scope>NUCLEOTIDE SEQUENCE [LARGE SCALE GENOMIC DNA]</scope>
</reference>
<proteinExistence type="inferred from homology"/>
<dbReference type="EC" id="2.1.1.199" evidence="6"/>
<feature type="binding site" evidence="6">
    <location>
        <begin position="30"/>
        <end position="32"/>
    </location>
    <ligand>
        <name>S-adenosyl-L-methionine</name>
        <dbReference type="ChEBI" id="CHEBI:59789"/>
    </ligand>
</feature>
<organism evidence="7 8">
    <name type="scientific">Candidatus Portnoybacteria bacterium RIFCSPHIGHO2_01_FULL_40_12b</name>
    <dbReference type="NCBI Taxonomy" id="1801994"/>
    <lineage>
        <taxon>Bacteria</taxon>
        <taxon>Candidatus Portnoyibacteriota</taxon>
    </lineage>
</organism>
<dbReference type="PANTHER" id="PTHR11265">
    <property type="entry name" value="S-ADENOSYL-METHYLTRANSFERASE MRAW"/>
    <property type="match status" value="1"/>
</dbReference>
<feature type="binding site" evidence="6">
    <location>
        <position position="72"/>
    </location>
    <ligand>
        <name>S-adenosyl-L-methionine</name>
        <dbReference type="ChEBI" id="CHEBI:59789"/>
    </ligand>
</feature>
<evidence type="ECO:0000313" key="8">
    <source>
        <dbReference type="Proteomes" id="UP000176974"/>
    </source>
</evidence>
<evidence type="ECO:0000313" key="7">
    <source>
        <dbReference type="EMBL" id="OGZ35777.1"/>
    </source>
</evidence>
<dbReference type="GO" id="GO:0071424">
    <property type="term" value="F:rRNA (cytosine-N4-)-methyltransferase activity"/>
    <property type="evidence" value="ECO:0007669"/>
    <property type="project" value="UniProtKB-UniRule"/>
</dbReference>
<comment type="similarity">
    <text evidence="1 6">Belongs to the methyltransferase superfamily. RsmH family.</text>
</comment>
<dbReference type="Gene3D" id="1.10.150.170">
    <property type="entry name" value="Putative methyltransferase TM0872, insert domain"/>
    <property type="match status" value="1"/>
</dbReference>
<protein>
    <recommendedName>
        <fullName evidence="6">Ribosomal RNA small subunit methyltransferase H</fullName>
        <ecNumber evidence="6">2.1.1.199</ecNumber>
    </recommendedName>
    <alternativeName>
        <fullName evidence="6">16S rRNA m(4)C1402 methyltransferase</fullName>
    </alternativeName>
    <alternativeName>
        <fullName evidence="6">rRNA (cytosine-N(4)-)-methyltransferase RsmH</fullName>
    </alternativeName>
</protein>
<dbReference type="InterPro" id="IPR029063">
    <property type="entry name" value="SAM-dependent_MTases_sf"/>
</dbReference>
<evidence type="ECO:0000256" key="5">
    <source>
        <dbReference type="ARBA" id="ARBA00022691"/>
    </source>
</evidence>
<comment type="caution">
    <text evidence="7">The sequence shown here is derived from an EMBL/GenBank/DDBJ whole genome shotgun (WGS) entry which is preliminary data.</text>
</comment>
<comment type="subcellular location">
    <subcellularLocation>
        <location evidence="6">Cytoplasm</location>
    </subcellularLocation>
</comment>
<evidence type="ECO:0000256" key="4">
    <source>
        <dbReference type="ARBA" id="ARBA00022679"/>
    </source>
</evidence>
<dbReference type="NCBIfam" id="TIGR00006">
    <property type="entry name" value="16S rRNA (cytosine(1402)-N(4))-methyltransferase RsmH"/>
    <property type="match status" value="1"/>
</dbReference>
<dbReference type="AlphaFoldDB" id="A0A1G2FD85"/>
<keyword evidence="4 6" id="KW-0808">Transferase</keyword>
<accession>A0A1G2FD85</accession>
<dbReference type="Gene3D" id="3.40.50.150">
    <property type="entry name" value="Vaccinia Virus protein VP39"/>
    <property type="match status" value="1"/>
</dbReference>
<dbReference type="InterPro" id="IPR023397">
    <property type="entry name" value="SAM-dep_MeTrfase_MraW_recog"/>
</dbReference>
<keyword evidence="6" id="KW-0963">Cytoplasm</keyword>
<dbReference type="InterPro" id="IPR002903">
    <property type="entry name" value="RsmH"/>
</dbReference>
<dbReference type="GO" id="GO:0005737">
    <property type="term" value="C:cytoplasm"/>
    <property type="evidence" value="ECO:0007669"/>
    <property type="project" value="UniProtKB-SubCell"/>
</dbReference>
<feature type="binding site" evidence="6">
    <location>
        <position position="100"/>
    </location>
    <ligand>
        <name>S-adenosyl-L-methionine</name>
        <dbReference type="ChEBI" id="CHEBI:59789"/>
    </ligand>
</feature>
<comment type="function">
    <text evidence="6">Specifically methylates the N4 position of cytidine in position 1402 (C1402) of 16S rRNA.</text>
</comment>
<feature type="binding site" evidence="6">
    <location>
        <position position="50"/>
    </location>
    <ligand>
        <name>S-adenosyl-L-methionine</name>
        <dbReference type="ChEBI" id="CHEBI:59789"/>
    </ligand>
</feature>
<evidence type="ECO:0000256" key="1">
    <source>
        <dbReference type="ARBA" id="ARBA00010396"/>
    </source>
</evidence>
<sequence length="287" mass="33306">MHQPVLLKEVLKYLDPKPNENFIDCTFGFGGHSLAVLERNKPKGKVLGIELDKKELLQSKLQERLTLVQGNFSDLKEIVEKNNFHSVSGILFDLGMSLWQIEKSERGFTFQKNEPLDMRFGDTRLRAEEIINNWPKEKLENIFREYGGERYAQRIAKNICQKRQRQKIRTTGELVKIIQEAVPRQYLYARIHFATRVFQALRIAVNDELNNLKKALPQALNILEPKGRIVVVSFHSLEDKIVKNFFRDKAKENVLKILTKKPIRPNLEEIKFNPRSRSAGLRAAAKS</sequence>
<dbReference type="SUPFAM" id="SSF53335">
    <property type="entry name" value="S-adenosyl-L-methionine-dependent methyltransferases"/>
    <property type="match status" value="1"/>
</dbReference>
<dbReference type="PIRSF" id="PIRSF004486">
    <property type="entry name" value="MraW"/>
    <property type="match status" value="1"/>
</dbReference>
<evidence type="ECO:0000256" key="6">
    <source>
        <dbReference type="HAMAP-Rule" id="MF_01007"/>
    </source>
</evidence>